<organism evidence="2">
    <name type="scientific">freshwater metagenome</name>
    <dbReference type="NCBI Taxonomy" id="449393"/>
    <lineage>
        <taxon>unclassified sequences</taxon>
        <taxon>metagenomes</taxon>
        <taxon>ecological metagenomes</taxon>
    </lineage>
</organism>
<evidence type="ECO:0000313" key="3">
    <source>
        <dbReference type="EMBL" id="CAB5076485.1"/>
    </source>
</evidence>
<reference evidence="2" key="1">
    <citation type="submission" date="2020-05" db="EMBL/GenBank/DDBJ databases">
        <authorList>
            <person name="Chiriac C."/>
            <person name="Salcher M."/>
            <person name="Ghai R."/>
            <person name="Kavagutti S V."/>
        </authorList>
    </citation>
    <scope>NUCLEOTIDE SEQUENCE</scope>
</reference>
<dbReference type="AlphaFoldDB" id="A0A6J6Q5R2"/>
<dbReference type="EMBL" id="CAEZXB010000036">
    <property type="protein sequence ID" value="CAB4685059.1"/>
    <property type="molecule type" value="Genomic_DNA"/>
</dbReference>
<dbReference type="EMBL" id="CAEZXN010000050">
    <property type="protein sequence ID" value="CAB4707030.1"/>
    <property type="molecule type" value="Genomic_DNA"/>
</dbReference>
<evidence type="ECO:0000313" key="2">
    <source>
        <dbReference type="EMBL" id="CAB4707030.1"/>
    </source>
</evidence>
<gene>
    <name evidence="1" type="ORF">UFOPK2342_01426</name>
    <name evidence="2" type="ORF">UFOPK2423_01497</name>
    <name evidence="3" type="ORF">UFOPK4367_01004</name>
</gene>
<protein>
    <submittedName>
        <fullName evidence="2">Unannotated protein</fullName>
    </submittedName>
</protein>
<accession>A0A6J6Q5R2</accession>
<name>A0A6J6Q5R2_9ZZZZ</name>
<proteinExistence type="predicted"/>
<sequence length="85" mass="9915">MLLVELKVLWNQVLDDLETEDRIAWIAYFDGRLVSLESNHLLLDFSDAEKFADGHDYRDVRIRKRAAIERAIFRVTGEQITILPA</sequence>
<dbReference type="EMBL" id="CAFBRC010000064">
    <property type="protein sequence ID" value="CAB5076485.1"/>
    <property type="molecule type" value="Genomic_DNA"/>
</dbReference>
<evidence type="ECO:0000313" key="1">
    <source>
        <dbReference type="EMBL" id="CAB4685059.1"/>
    </source>
</evidence>